<dbReference type="SMART" id="SM00355">
    <property type="entry name" value="ZnF_C2H2"/>
    <property type="match status" value="18"/>
</dbReference>
<feature type="domain" description="C2H2-type" evidence="8">
    <location>
        <begin position="306"/>
        <end position="331"/>
    </location>
</feature>
<feature type="domain" description="C2H2-type" evidence="8">
    <location>
        <begin position="778"/>
        <end position="805"/>
    </location>
</feature>
<dbReference type="PANTHER" id="PTHR24379">
    <property type="entry name" value="KRAB AND ZINC FINGER DOMAIN-CONTAINING"/>
    <property type="match status" value="1"/>
</dbReference>
<feature type="domain" description="C2H2-type" evidence="8">
    <location>
        <begin position="694"/>
        <end position="721"/>
    </location>
</feature>
<dbReference type="GO" id="GO:0008270">
    <property type="term" value="F:zinc ion binding"/>
    <property type="evidence" value="ECO:0007669"/>
    <property type="project" value="UniProtKB-KW"/>
</dbReference>
<feature type="domain" description="C2H2-type" evidence="8">
    <location>
        <begin position="421"/>
        <end position="449"/>
    </location>
</feature>
<reference evidence="9 10" key="1">
    <citation type="journal article" date="2021" name="Elife">
        <title>Chloroplast acquisition without the gene transfer in kleptoplastic sea slugs, Plakobranchus ocellatus.</title>
        <authorList>
            <person name="Maeda T."/>
            <person name="Takahashi S."/>
            <person name="Yoshida T."/>
            <person name="Shimamura S."/>
            <person name="Takaki Y."/>
            <person name="Nagai Y."/>
            <person name="Toyoda A."/>
            <person name="Suzuki Y."/>
            <person name="Arimoto A."/>
            <person name="Ishii H."/>
            <person name="Satoh N."/>
            <person name="Nishiyama T."/>
            <person name="Hasebe M."/>
            <person name="Maruyama T."/>
            <person name="Minagawa J."/>
            <person name="Obokata J."/>
            <person name="Shigenobu S."/>
        </authorList>
    </citation>
    <scope>NUCLEOTIDE SEQUENCE [LARGE SCALE GENOMIC DNA]</scope>
</reference>
<dbReference type="FunFam" id="3.30.160.60:FF:002343">
    <property type="entry name" value="Zinc finger protein 33A"/>
    <property type="match status" value="1"/>
</dbReference>
<name>A0AAV4C1B0_9GAST</name>
<feature type="domain" description="C2H2-type" evidence="8">
    <location>
        <begin position="507"/>
        <end position="534"/>
    </location>
</feature>
<feature type="domain" description="C2H2-type" evidence="8">
    <location>
        <begin position="571"/>
        <end position="598"/>
    </location>
</feature>
<dbReference type="FunFam" id="3.30.160.60:FF:000446">
    <property type="entry name" value="Zinc finger protein"/>
    <property type="match status" value="3"/>
</dbReference>
<feature type="domain" description="C2H2-type" evidence="8">
    <location>
        <begin position="334"/>
        <end position="361"/>
    </location>
</feature>
<protein>
    <submittedName>
        <fullName evidence="9">Zinc finger protein 729</fullName>
    </submittedName>
</protein>
<sequence>MELSCDDMDYDCSNFLDMESEEMEAESLQEIKAEAKVAKSSLSELIPDVKRLKNNVFKAQTLLNDLNAKQNPRIKRLMCQLEALQPLIMEMQSDVTEIKQDIKTVLNVRCDDMDSFTSEPPQALENADGHVDGSHDTKESESLSVSQANMKPCYICGEWIRNRNSHMLQCHPLLKPFSCLKCRVAFDNFRDFRKHKAIHKVTTVRCDLCNKIMKGLKTLKRHIIAHMSENFYMCDVCGKFFRCEKSVLSCKHKPPNPSLPVNGDWLRGNELLKTEGNDVVDKALDIEKDNRADDKGLDEVEASDKYNCIACPKTFSHKKSLKRHQREEHNNFPVSCLVCKRSFVTLHGLRNHIKVHKKESTSDSSPKYEPGLLYGETEMNSKSLSHESTPVQCETCGLVCDNFYLLKFHVKSIHLDLQKTHICETCGKAFESGRQLARHRNIHHKGEKFSCQYCMNTFRKRRAYEQHINVHTGEKPFECKVCHKRFPSLSSRQNHTYRIHTKGYLYLECAVCNKKFPSNFVRETHYLKHTEEELINHNIVVTLFKCDICGKVVRKEYFKRHRATHSKERTFVCEVCGKKFKNFSGLRQHSIRHNDVEEGLFMHNEKGPNLCEICGKGYSTPAYLEQHKLLHSGETAPHECNVCGKQFLFKSFLDTHKMIHTDVKSYVCNVCGKAFKIKGQLTLHKKIHTGEEPFRCSICGKGFLFRHSLKSHEIAHTSSKSFNCELCDMSFTYHTSLTRHMKTHTQEKPYQCDFCGKSFHVKNVMQVHRRIHTGEKPFHCEICNKQFSDPSTAFKHKATHTKETPQVFEIYIT</sequence>
<feature type="domain" description="C2H2-type" evidence="8">
    <location>
        <begin position="449"/>
        <end position="476"/>
    </location>
</feature>
<evidence type="ECO:0000256" key="2">
    <source>
        <dbReference type="ARBA" id="ARBA00022737"/>
    </source>
</evidence>
<dbReference type="Gene3D" id="3.30.160.60">
    <property type="entry name" value="Classic Zinc Finger"/>
    <property type="match status" value="14"/>
</dbReference>
<organism evidence="9 10">
    <name type="scientific">Plakobranchus ocellatus</name>
    <dbReference type="NCBI Taxonomy" id="259542"/>
    <lineage>
        <taxon>Eukaryota</taxon>
        <taxon>Metazoa</taxon>
        <taxon>Spiralia</taxon>
        <taxon>Lophotrochozoa</taxon>
        <taxon>Mollusca</taxon>
        <taxon>Gastropoda</taxon>
        <taxon>Heterobranchia</taxon>
        <taxon>Euthyneura</taxon>
        <taxon>Panpulmonata</taxon>
        <taxon>Sacoglossa</taxon>
        <taxon>Placobranchoidea</taxon>
        <taxon>Plakobranchidae</taxon>
        <taxon>Plakobranchus</taxon>
    </lineage>
</organism>
<evidence type="ECO:0000256" key="7">
    <source>
        <dbReference type="SAM" id="MobiDB-lite"/>
    </source>
</evidence>
<keyword evidence="10" id="KW-1185">Reference proteome</keyword>
<dbReference type="Pfam" id="PF12874">
    <property type="entry name" value="zf-met"/>
    <property type="match status" value="2"/>
</dbReference>
<gene>
    <name evidence="9" type="ORF">PoB_005566100</name>
</gene>
<dbReference type="PANTHER" id="PTHR24379:SF127">
    <property type="entry name" value="BLOODY FINGERS-RELATED"/>
    <property type="match status" value="1"/>
</dbReference>
<feature type="domain" description="C2H2-type" evidence="8">
    <location>
        <begin position="638"/>
        <end position="665"/>
    </location>
</feature>
<feature type="domain" description="C2H2-type" evidence="8">
    <location>
        <begin position="722"/>
        <end position="749"/>
    </location>
</feature>
<dbReference type="FunFam" id="3.30.160.60:FF:000478">
    <property type="entry name" value="Zinc finger protein 133"/>
    <property type="match status" value="1"/>
</dbReference>
<comment type="caution">
    <text evidence="9">The sequence shown here is derived from an EMBL/GenBank/DDBJ whole genome shotgun (WGS) entry which is preliminary data.</text>
</comment>
<feature type="compositionally biased region" description="Basic and acidic residues" evidence="7">
    <location>
        <begin position="127"/>
        <end position="141"/>
    </location>
</feature>
<feature type="domain" description="C2H2-type" evidence="8">
    <location>
        <begin position="666"/>
        <end position="693"/>
    </location>
</feature>
<proteinExistence type="predicted"/>
<evidence type="ECO:0000313" key="9">
    <source>
        <dbReference type="EMBL" id="GFO29156.1"/>
    </source>
</evidence>
<evidence type="ECO:0000259" key="8">
    <source>
        <dbReference type="PROSITE" id="PS50157"/>
    </source>
</evidence>
<feature type="region of interest" description="Disordered" evidence="7">
    <location>
        <begin position="119"/>
        <end position="144"/>
    </location>
</feature>
<dbReference type="InterPro" id="IPR013087">
    <property type="entry name" value="Znf_C2H2_type"/>
</dbReference>
<evidence type="ECO:0000256" key="3">
    <source>
        <dbReference type="ARBA" id="ARBA00022771"/>
    </source>
</evidence>
<accession>A0AAV4C1B0</accession>
<feature type="domain" description="C2H2-type" evidence="8">
    <location>
        <begin position="477"/>
        <end position="501"/>
    </location>
</feature>
<keyword evidence="3 5" id="KW-0863">Zinc-finger</keyword>
<evidence type="ECO:0000256" key="5">
    <source>
        <dbReference type="PROSITE-ProRule" id="PRU00042"/>
    </source>
</evidence>
<dbReference type="FunFam" id="3.30.160.60:FF:000100">
    <property type="entry name" value="Zinc finger 45-like"/>
    <property type="match status" value="2"/>
</dbReference>
<feature type="domain" description="C2H2-type" evidence="8">
    <location>
        <begin position="750"/>
        <end position="777"/>
    </location>
</feature>
<feature type="coiled-coil region" evidence="6">
    <location>
        <begin position="18"/>
        <end position="69"/>
    </location>
</feature>
<keyword evidence="4" id="KW-0862">Zinc</keyword>
<dbReference type="PROSITE" id="PS50157">
    <property type="entry name" value="ZINC_FINGER_C2H2_2"/>
    <property type="match status" value="14"/>
</dbReference>
<evidence type="ECO:0000256" key="4">
    <source>
        <dbReference type="ARBA" id="ARBA00022833"/>
    </source>
</evidence>
<dbReference type="Proteomes" id="UP000735302">
    <property type="component" value="Unassembled WGS sequence"/>
</dbReference>
<dbReference type="EMBL" id="BLXT01006120">
    <property type="protein sequence ID" value="GFO29156.1"/>
    <property type="molecule type" value="Genomic_DNA"/>
</dbReference>
<dbReference type="Pfam" id="PF00096">
    <property type="entry name" value="zf-C2H2"/>
    <property type="match status" value="8"/>
</dbReference>
<feature type="domain" description="C2H2-type" evidence="8">
    <location>
        <begin position="609"/>
        <end position="636"/>
    </location>
</feature>
<dbReference type="Pfam" id="PF13912">
    <property type="entry name" value="zf-C2H2_6"/>
    <property type="match status" value="1"/>
</dbReference>
<dbReference type="PROSITE" id="PS00028">
    <property type="entry name" value="ZINC_FINGER_C2H2_1"/>
    <property type="match status" value="16"/>
</dbReference>
<evidence type="ECO:0000256" key="1">
    <source>
        <dbReference type="ARBA" id="ARBA00022723"/>
    </source>
</evidence>
<keyword evidence="1" id="KW-0479">Metal-binding</keyword>
<keyword evidence="2" id="KW-0677">Repeat</keyword>
<evidence type="ECO:0000256" key="6">
    <source>
        <dbReference type="SAM" id="Coils"/>
    </source>
</evidence>
<dbReference type="AlphaFoldDB" id="A0AAV4C1B0"/>
<dbReference type="SUPFAM" id="SSF57667">
    <property type="entry name" value="beta-beta-alpha zinc fingers"/>
    <property type="match status" value="9"/>
</dbReference>
<evidence type="ECO:0000313" key="10">
    <source>
        <dbReference type="Proteomes" id="UP000735302"/>
    </source>
</evidence>
<keyword evidence="6" id="KW-0175">Coiled coil</keyword>
<dbReference type="InterPro" id="IPR036236">
    <property type="entry name" value="Znf_C2H2_sf"/>
</dbReference>